<reference evidence="2" key="1">
    <citation type="submission" date="2019-03" db="EMBL/GenBank/DDBJ databases">
        <title>Single cell metagenomics reveals metabolic interactions within the superorganism composed of flagellate Streblomastix strix and complex community of Bacteroidetes bacteria on its surface.</title>
        <authorList>
            <person name="Treitli S.C."/>
            <person name="Kolisko M."/>
            <person name="Husnik F."/>
            <person name="Keeling P."/>
            <person name="Hampl V."/>
        </authorList>
    </citation>
    <scope>NUCLEOTIDE SEQUENCE</scope>
    <source>
        <strain evidence="2">STM</strain>
    </source>
</reference>
<dbReference type="AlphaFoldDB" id="A0A5J4QJP4"/>
<organism evidence="2">
    <name type="scientific">termite gut metagenome</name>
    <dbReference type="NCBI Taxonomy" id="433724"/>
    <lineage>
        <taxon>unclassified sequences</taxon>
        <taxon>metagenomes</taxon>
        <taxon>organismal metagenomes</taxon>
    </lineage>
</organism>
<name>A0A5J4QJP4_9ZZZZ</name>
<proteinExistence type="predicted"/>
<sequence>MKYDKIRKNPIQFLNLTGFTLQEFEFFLPTFKYQWDEYYSHYTLKGKVRERISYGRKTGLLPLISDKLVFILSYLKNNPLQEYHGANFGMTQPQCNVWIHLLSGILVKTLKRLGELPDRNSLRMQHLLQECEDVLLDGTERPIQRPLDADRQKSCYSGKKLIT</sequence>
<evidence type="ECO:0000313" key="2">
    <source>
        <dbReference type="EMBL" id="KAA6321539.1"/>
    </source>
</evidence>
<gene>
    <name evidence="2" type="ORF">EZS27_028822</name>
</gene>
<dbReference type="Pfam" id="PF13613">
    <property type="entry name" value="HTH_Tnp_4"/>
    <property type="match status" value="1"/>
</dbReference>
<feature type="domain" description="Transposase Helix-turn-helix" evidence="1">
    <location>
        <begin position="64"/>
        <end position="111"/>
    </location>
</feature>
<evidence type="ECO:0000259" key="1">
    <source>
        <dbReference type="Pfam" id="PF13613"/>
    </source>
</evidence>
<protein>
    <recommendedName>
        <fullName evidence="1">Transposase Helix-turn-helix domain-containing protein</fullName>
    </recommendedName>
</protein>
<comment type="caution">
    <text evidence="2">The sequence shown here is derived from an EMBL/GenBank/DDBJ whole genome shotgun (WGS) entry which is preliminary data.</text>
</comment>
<accession>A0A5J4QJP4</accession>
<dbReference type="InterPro" id="IPR027805">
    <property type="entry name" value="Transposase_HTH_dom"/>
</dbReference>
<dbReference type="EMBL" id="SNRY01003283">
    <property type="protein sequence ID" value="KAA6321539.1"/>
    <property type="molecule type" value="Genomic_DNA"/>
</dbReference>